<dbReference type="InterPro" id="IPR014729">
    <property type="entry name" value="Rossmann-like_a/b/a_fold"/>
</dbReference>
<dbReference type="InterPro" id="IPR009008">
    <property type="entry name" value="Val/Leu/Ile-tRNA-synth_edit"/>
</dbReference>
<dbReference type="GO" id="GO:0005524">
    <property type="term" value="F:ATP binding"/>
    <property type="evidence" value="ECO:0007669"/>
    <property type="project" value="UniProtKB-UniRule"/>
</dbReference>
<dbReference type="InterPro" id="IPR013155">
    <property type="entry name" value="M/V/L/I-tRNA-synth_anticd-bd"/>
</dbReference>
<reference evidence="16 17" key="1">
    <citation type="submission" date="2020-08" db="EMBL/GenBank/DDBJ databases">
        <title>Acidobacteriota in marine sediments use diverse sulfur dissimilation pathways.</title>
        <authorList>
            <person name="Wasmund K."/>
        </authorList>
    </citation>
    <scope>NUCLEOTIDE SEQUENCE [LARGE SCALE GENOMIC DNA]</scope>
    <source>
        <strain evidence="16">MAG AM4</strain>
    </source>
</reference>
<keyword evidence="8 12" id="KW-0175">Coiled coil</keyword>
<feature type="domain" description="Valyl-tRNA synthetase tRNA-binding arm" evidence="15">
    <location>
        <begin position="813"/>
        <end position="877"/>
    </location>
</feature>
<dbReference type="SUPFAM" id="SSF52374">
    <property type="entry name" value="Nucleotidylyl transferase"/>
    <property type="match status" value="1"/>
</dbReference>
<dbReference type="SUPFAM" id="SSF47323">
    <property type="entry name" value="Anticodon-binding domain of a subclass of class I aminoacyl-tRNA synthetases"/>
    <property type="match status" value="1"/>
</dbReference>
<dbReference type="AlphaFoldDB" id="A0A8J6Y6G8"/>
<comment type="caution">
    <text evidence="16">The sequence shown here is derived from an EMBL/GenBank/DDBJ whole genome shotgun (WGS) entry which is preliminary data.</text>
</comment>
<feature type="binding site" evidence="12">
    <location>
        <position position="526"/>
    </location>
    <ligand>
        <name>ATP</name>
        <dbReference type="ChEBI" id="CHEBI:30616"/>
    </ligand>
</feature>
<dbReference type="Gene3D" id="3.40.50.620">
    <property type="entry name" value="HUPs"/>
    <property type="match status" value="2"/>
</dbReference>
<sequence>MELAKEYQPGSVEERWLREWEEAGLFRGDPESGKEPFCMVIPPPNVTGNLHIGHVLVYTLHDIMARWKRMQGFDVLWLPGTDHAGIATQMVVERALAAENKTRHDLGRVEFEKRVWEWKETYGNRIIESLRLLGSSCDWERQRFTLDEGLSTAVRAVFCRLYNEDLIYRDRYIVNWCPRCHTAISDLETEHKPIPGKLYTVRYPAKDGSGDGIQVATTRPETMFGDVAVAVHPDDDRFRDLVGTEVCLPLTDKTIPIIADPFVEREFGTGAVKITPAHDPNDFEAGRRNKLPEVVALDNSGRMTAAAGRFEGMDRFEARDAVVAALQEEGVLLKVKDHDHAVGHCQRCHTMIEPLVSKQWFLKIQTLAEPAIQAVEEGRTEFIPGSWAKTYFEWMRNIHDWCISRQLWWGHRIPAWYCDPCDETFVLEEDPDRCPSCSGPLRRDEDVLDTWFSSALWPFSTMGWPEKTRDLQHYYPTQLLITGFDIIFFWVARMIMMGTKFMGEVPFRHVYIHGLVRDSAGQKMSKSKGNTVDPAELQERYGTDAVRFFMAILASPGSDIPLDADRMDGYRAFANKLWNACRFAMMRLGDAGKPLSFRDQDLSRVDRWILSRADRLVQEVDRALEQFRVDRASDALYHFVWHEFCDWYIEFVKPDLSSEDGGLKAETSRAVLQTVLDRLLRMLHPFMPFITEELWEKLPRDASHLAVAAWPVTDGGRIDPEAEDDIQVLKDLIAKVRNLRAESRIDPGKKVDLLVHATSKAGWELVSEESGRIAALTRASAVRLVDRFEDGLIAAKGVSKGFELAIPLAGLLDLDAERTRLDKDLAKAEKDLAGREKKLHNPSFMERAPAEVVEKERSICSELREKVQRLRGSLKNLEGGDAS</sequence>
<feature type="short sequence motif" description="'HIGH' region" evidence="12">
    <location>
        <begin position="44"/>
        <end position="54"/>
    </location>
</feature>
<evidence type="ECO:0000259" key="13">
    <source>
        <dbReference type="Pfam" id="PF00133"/>
    </source>
</evidence>
<dbReference type="Pfam" id="PF08264">
    <property type="entry name" value="Anticodon_1"/>
    <property type="match status" value="1"/>
</dbReference>
<dbReference type="GO" id="GO:0002161">
    <property type="term" value="F:aminoacyl-tRNA deacylase activity"/>
    <property type="evidence" value="ECO:0007669"/>
    <property type="project" value="InterPro"/>
</dbReference>
<protein>
    <recommendedName>
        <fullName evidence="12">Valine--tRNA ligase</fullName>
        <ecNumber evidence="12">6.1.1.9</ecNumber>
    </recommendedName>
    <alternativeName>
        <fullName evidence="12">Valyl-tRNA synthetase</fullName>
        <shortName evidence="12">ValRS</shortName>
    </alternativeName>
</protein>
<dbReference type="GO" id="GO:0005829">
    <property type="term" value="C:cytosol"/>
    <property type="evidence" value="ECO:0007669"/>
    <property type="project" value="TreeGrafter"/>
</dbReference>
<dbReference type="FunFam" id="1.10.287.380:FF:000001">
    <property type="entry name" value="Valine--tRNA ligase"/>
    <property type="match status" value="1"/>
</dbReference>
<feature type="domain" description="Aminoacyl-tRNA synthetase class Ia" evidence="13">
    <location>
        <begin position="16"/>
        <end position="562"/>
    </location>
</feature>
<dbReference type="Gene3D" id="1.10.730.10">
    <property type="entry name" value="Isoleucyl-tRNA Synthetase, Domain 1"/>
    <property type="match status" value="1"/>
</dbReference>
<dbReference type="NCBIfam" id="NF004349">
    <property type="entry name" value="PRK05729.1"/>
    <property type="match status" value="1"/>
</dbReference>
<comment type="similarity">
    <text evidence="11 12">Belongs to the class-I aminoacyl-tRNA synthetase family. ValS type 1 subfamily.</text>
</comment>
<dbReference type="Pfam" id="PF00133">
    <property type="entry name" value="tRNA-synt_1"/>
    <property type="match status" value="1"/>
</dbReference>
<dbReference type="InterPro" id="IPR002303">
    <property type="entry name" value="Valyl-tRNA_ligase"/>
</dbReference>
<evidence type="ECO:0000259" key="15">
    <source>
        <dbReference type="Pfam" id="PF10458"/>
    </source>
</evidence>
<dbReference type="InterPro" id="IPR037118">
    <property type="entry name" value="Val-tRNA_synth_C_sf"/>
</dbReference>
<dbReference type="InterPro" id="IPR009080">
    <property type="entry name" value="tRNAsynth_Ia_anticodon-bd"/>
</dbReference>
<dbReference type="InterPro" id="IPR010978">
    <property type="entry name" value="tRNA-bd_arm"/>
</dbReference>
<evidence type="ECO:0000256" key="4">
    <source>
        <dbReference type="ARBA" id="ARBA00022598"/>
    </source>
</evidence>
<evidence type="ECO:0000256" key="11">
    <source>
        <dbReference type="ARBA" id="ARBA00060830"/>
    </source>
</evidence>
<dbReference type="PROSITE" id="PS00178">
    <property type="entry name" value="AA_TRNA_LIGASE_I"/>
    <property type="match status" value="1"/>
</dbReference>
<comment type="subunit">
    <text evidence="2 12">Monomer.</text>
</comment>
<dbReference type="SUPFAM" id="SSF50677">
    <property type="entry name" value="ValRS/IleRS/LeuRS editing domain"/>
    <property type="match status" value="1"/>
</dbReference>
<comment type="function">
    <text evidence="12">Catalyzes the attachment of valine to tRNA(Val). As ValRS can inadvertently accommodate and process structurally similar amino acids such as threonine, to avoid such errors, it has a 'posttransfer' editing activity that hydrolyzes mischarged Thr-tRNA(Val) in a tRNA-dependent manner.</text>
</comment>
<evidence type="ECO:0000313" key="16">
    <source>
        <dbReference type="EMBL" id="MBD3866716.1"/>
    </source>
</evidence>
<feature type="domain" description="Methionyl/Valyl/Leucyl/Isoleucyl-tRNA synthetase anticodon-binding" evidence="14">
    <location>
        <begin position="606"/>
        <end position="753"/>
    </location>
</feature>
<evidence type="ECO:0000256" key="7">
    <source>
        <dbReference type="ARBA" id="ARBA00022917"/>
    </source>
</evidence>
<evidence type="ECO:0000313" key="17">
    <source>
        <dbReference type="Proteomes" id="UP000648239"/>
    </source>
</evidence>
<keyword evidence="5 12" id="KW-0547">Nucleotide-binding</keyword>
<evidence type="ECO:0000256" key="8">
    <source>
        <dbReference type="ARBA" id="ARBA00023054"/>
    </source>
</evidence>
<evidence type="ECO:0000256" key="6">
    <source>
        <dbReference type="ARBA" id="ARBA00022840"/>
    </source>
</evidence>
<keyword evidence="3 12" id="KW-0963">Cytoplasm</keyword>
<dbReference type="HAMAP" id="MF_02004">
    <property type="entry name" value="Val_tRNA_synth_type1"/>
    <property type="match status" value="1"/>
</dbReference>
<evidence type="ECO:0000256" key="1">
    <source>
        <dbReference type="ARBA" id="ARBA00004496"/>
    </source>
</evidence>
<organism evidence="16 17">
    <name type="scientific">Candidatus Polarisedimenticola svalbardensis</name>
    <dbReference type="NCBI Taxonomy" id="2886004"/>
    <lineage>
        <taxon>Bacteria</taxon>
        <taxon>Pseudomonadati</taxon>
        <taxon>Acidobacteriota</taxon>
        <taxon>Candidatus Polarisedimenticolia</taxon>
        <taxon>Candidatus Polarisedimenticolales</taxon>
        <taxon>Candidatus Polarisedimenticolaceae</taxon>
        <taxon>Candidatus Polarisedimenticola</taxon>
    </lineage>
</organism>
<dbReference type="InterPro" id="IPR019499">
    <property type="entry name" value="Val-tRNA_synth_tRNA-bd"/>
</dbReference>
<dbReference type="NCBIfam" id="TIGR00422">
    <property type="entry name" value="valS"/>
    <property type="match status" value="1"/>
</dbReference>
<evidence type="ECO:0000256" key="2">
    <source>
        <dbReference type="ARBA" id="ARBA00011245"/>
    </source>
</evidence>
<evidence type="ECO:0000256" key="9">
    <source>
        <dbReference type="ARBA" id="ARBA00023146"/>
    </source>
</evidence>
<evidence type="ECO:0000256" key="12">
    <source>
        <dbReference type="HAMAP-Rule" id="MF_02004"/>
    </source>
</evidence>
<dbReference type="CDD" id="cd07962">
    <property type="entry name" value="Anticodon_Ia_Val"/>
    <property type="match status" value="1"/>
</dbReference>
<comment type="subcellular location">
    <subcellularLocation>
        <location evidence="1 12">Cytoplasm</location>
    </subcellularLocation>
</comment>
<dbReference type="FunFam" id="3.40.50.620:FF:000098">
    <property type="entry name" value="Valine--tRNA ligase"/>
    <property type="match status" value="1"/>
</dbReference>
<dbReference type="EC" id="6.1.1.9" evidence="12"/>
<dbReference type="InterPro" id="IPR033705">
    <property type="entry name" value="Anticodon_Ia_Val"/>
</dbReference>
<dbReference type="FunFam" id="1.10.730.10:FF:000014">
    <property type="entry name" value="Valine--tRNA ligase"/>
    <property type="match status" value="1"/>
</dbReference>
<dbReference type="FunFam" id="3.40.50.620:FF:000032">
    <property type="entry name" value="Valine--tRNA ligase"/>
    <property type="match status" value="1"/>
</dbReference>
<evidence type="ECO:0000259" key="14">
    <source>
        <dbReference type="Pfam" id="PF08264"/>
    </source>
</evidence>
<dbReference type="CDD" id="cd00817">
    <property type="entry name" value="ValRS_core"/>
    <property type="match status" value="1"/>
</dbReference>
<accession>A0A8J6Y6G8</accession>
<dbReference type="Pfam" id="PF10458">
    <property type="entry name" value="Val_tRNA-synt_C"/>
    <property type="match status" value="1"/>
</dbReference>
<dbReference type="FunFam" id="3.90.740.10:FF:000005">
    <property type="entry name" value="Valine--tRNA ligase, mitochondrial"/>
    <property type="match status" value="1"/>
</dbReference>
<dbReference type="GO" id="GO:0006438">
    <property type="term" value="P:valyl-tRNA aminoacylation"/>
    <property type="evidence" value="ECO:0007669"/>
    <property type="project" value="UniProtKB-UniRule"/>
</dbReference>
<keyword evidence="9 12" id="KW-0030">Aminoacyl-tRNA synthetase</keyword>
<dbReference type="PANTHER" id="PTHR11946:SF93">
    <property type="entry name" value="VALINE--TRNA LIGASE, CHLOROPLASTIC_MITOCHONDRIAL 2"/>
    <property type="match status" value="1"/>
</dbReference>
<dbReference type="Proteomes" id="UP000648239">
    <property type="component" value="Unassembled WGS sequence"/>
</dbReference>
<comment type="domain">
    <text evidence="12">The C-terminal coiled-coil domain is crucial for aminoacylation activity.</text>
</comment>
<evidence type="ECO:0000256" key="5">
    <source>
        <dbReference type="ARBA" id="ARBA00022741"/>
    </source>
</evidence>
<dbReference type="SUPFAM" id="SSF46589">
    <property type="entry name" value="tRNA-binding arm"/>
    <property type="match status" value="1"/>
</dbReference>
<feature type="short sequence motif" description="'KMSKS' region" evidence="12">
    <location>
        <begin position="523"/>
        <end position="527"/>
    </location>
</feature>
<dbReference type="PRINTS" id="PR00986">
    <property type="entry name" value="TRNASYNTHVAL"/>
</dbReference>
<evidence type="ECO:0000256" key="3">
    <source>
        <dbReference type="ARBA" id="ARBA00022490"/>
    </source>
</evidence>
<proteinExistence type="inferred from homology"/>
<dbReference type="GO" id="GO:0004832">
    <property type="term" value="F:valine-tRNA ligase activity"/>
    <property type="evidence" value="ECO:0007669"/>
    <property type="project" value="UniProtKB-UniRule"/>
</dbReference>
<dbReference type="PANTHER" id="PTHR11946">
    <property type="entry name" value="VALYL-TRNA SYNTHETASES"/>
    <property type="match status" value="1"/>
</dbReference>
<feature type="coiled-coil region" evidence="12">
    <location>
        <begin position="811"/>
        <end position="880"/>
    </location>
</feature>
<name>A0A8J6Y6G8_9BACT</name>
<gene>
    <name evidence="12" type="primary">valS</name>
    <name evidence="16" type="ORF">IFK94_01200</name>
</gene>
<keyword evidence="6 12" id="KW-0067">ATP-binding</keyword>
<keyword evidence="7 12" id="KW-0648">Protein biosynthesis</keyword>
<comment type="catalytic activity">
    <reaction evidence="10 12">
        <text>tRNA(Val) + L-valine + ATP = L-valyl-tRNA(Val) + AMP + diphosphate</text>
        <dbReference type="Rhea" id="RHEA:10704"/>
        <dbReference type="Rhea" id="RHEA-COMP:9672"/>
        <dbReference type="Rhea" id="RHEA-COMP:9708"/>
        <dbReference type="ChEBI" id="CHEBI:30616"/>
        <dbReference type="ChEBI" id="CHEBI:33019"/>
        <dbReference type="ChEBI" id="CHEBI:57762"/>
        <dbReference type="ChEBI" id="CHEBI:78442"/>
        <dbReference type="ChEBI" id="CHEBI:78537"/>
        <dbReference type="ChEBI" id="CHEBI:456215"/>
        <dbReference type="EC" id="6.1.1.9"/>
    </reaction>
</comment>
<dbReference type="Gene3D" id="1.10.287.380">
    <property type="entry name" value="Valyl-tRNA synthetase, C-terminal domain"/>
    <property type="match status" value="1"/>
</dbReference>
<evidence type="ECO:0000256" key="10">
    <source>
        <dbReference type="ARBA" id="ARBA00047552"/>
    </source>
</evidence>
<dbReference type="Gene3D" id="3.90.740.10">
    <property type="entry name" value="Valyl/Leucyl/Isoleucyl-tRNA synthetase, editing domain"/>
    <property type="match status" value="1"/>
</dbReference>
<comment type="domain">
    <text evidence="12">ValRS has two distinct active sites: one for aminoacylation and one for editing. The misactivated threonine is translocated from the active site to the editing site.</text>
</comment>
<keyword evidence="4 12" id="KW-0436">Ligase</keyword>
<dbReference type="EMBL" id="JACXWD010000002">
    <property type="protein sequence ID" value="MBD3866716.1"/>
    <property type="molecule type" value="Genomic_DNA"/>
</dbReference>
<dbReference type="InterPro" id="IPR002300">
    <property type="entry name" value="aa-tRNA-synth_Ia"/>
</dbReference>
<dbReference type="InterPro" id="IPR001412">
    <property type="entry name" value="aa-tRNA-synth_I_CS"/>
</dbReference>